<dbReference type="InterPro" id="IPR050157">
    <property type="entry name" value="PSI_iron-sulfur_center"/>
</dbReference>
<comment type="cofactor">
    <cofactor evidence="1">
        <name>[4Fe-4S] cluster</name>
        <dbReference type="ChEBI" id="CHEBI:49883"/>
    </cofactor>
</comment>
<dbReference type="GO" id="GO:0051539">
    <property type="term" value="F:4 iron, 4 sulfur cluster binding"/>
    <property type="evidence" value="ECO:0007669"/>
    <property type="project" value="UniProtKB-KW"/>
</dbReference>
<comment type="function">
    <text evidence="2">Ferredoxins are iron-sulfur proteins that transfer electrons in a wide variety of metabolic reactions.</text>
</comment>
<proteinExistence type="predicted"/>
<evidence type="ECO:0000256" key="5">
    <source>
        <dbReference type="ARBA" id="ARBA00022723"/>
    </source>
</evidence>
<keyword evidence="6" id="KW-0408">Iron</keyword>
<evidence type="ECO:0000256" key="7">
    <source>
        <dbReference type="ARBA" id="ARBA00023014"/>
    </source>
</evidence>
<dbReference type="STRING" id="457570.Nther_2897"/>
<protein>
    <recommendedName>
        <fullName evidence="3">Ferredoxin</fullName>
    </recommendedName>
</protein>
<dbReference type="RefSeq" id="WP_012449276.1">
    <property type="nucleotide sequence ID" value="NC_010718.1"/>
</dbReference>
<evidence type="ECO:0000256" key="2">
    <source>
        <dbReference type="ARBA" id="ARBA00003532"/>
    </source>
</evidence>
<dbReference type="PROSITE" id="PS51379">
    <property type="entry name" value="4FE4S_FER_2"/>
    <property type="match status" value="2"/>
</dbReference>
<organism evidence="9 10">
    <name type="scientific">Natranaerobius thermophilus (strain ATCC BAA-1301 / DSM 18059 / JW/NM-WN-LF)</name>
    <dbReference type="NCBI Taxonomy" id="457570"/>
    <lineage>
        <taxon>Bacteria</taxon>
        <taxon>Bacillati</taxon>
        <taxon>Bacillota</taxon>
        <taxon>Clostridia</taxon>
        <taxon>Natranaerobiales</taxon>
        <taxon>Natranaerobiaceae</taxon>
        <taxon>Natranaerobius</taxon>
    </lineage>
</organism>
<dbReference type="AlphaFoldDB" id="B2A3L5"/>
<keyword evidence="7" id="KW-0411">Iron-sulfur</keyword>
<dbReference type="OrthoDB" id="9781559at2"/>
<name>B2A3L5_NATTJ</name>
<reference evidence="9 10" key="1">
    <citation type="submission" date="2008-04" db="EMBL/GenBank/DDBJ databases">
        <title>Complete sequence of chromosome of Natranaerobius thermophilus JW/NM-WN-LF.</title>
        <authorList>
            <consortium name="US DOE Joint Genome Institute"/>
            <person name="Copeland A."/>
            <person name="Lucas S."/>
            <person name="Lapidus A."/>
            <person name="Glavina del Rio T."/>
            <person name="Dalin E."/>
            <person name="Tice H."/>
            <person name="Bruce D."/>
            <person name="Goodwin L."/>
            <person name="Pitluck S."/>
            <person name="Chertkov O."/>
            <person name="Brettin T."/>
            <person name="Detter J.C."/>
            <person name="Han C."/>
            <person name="Kuske C.R."/>
            <person name="Schmutz J."/>
            <person name="Larimer F."/>
            <person name="Land M."/>
            <person name="Hauser L."/>
            <person name="Kyrpides N."/>
            <person name="Lykidis A."/>
            <person name="Mesbah N.M."/>
            <person name="Wiegel J."/>
        </authorList>
    </citation>
    <scope>NUCLEOTIDE SEQUENCE [LARGE SCALE GENOMIC DNA]</scope>
    <source>
        <strain evidence="10">ATCC BAA-1301 / DSM 18059 / JW/NM-WN-LF</strain>
    </source>
</reference>
<dbReference type="SUPFAM" id="SSF54862">
    <property type="entry name" value="4Fe-4S ferredoxins"/>
    <property type="match status" value="1"/>
</dbReference>
<evidence type="ECO:0000256" key="3">
    <source>
        <dbReference type="ARBA" id="ARBA00013529"/>
    </source>
</evidence>
<evidence type="ECO:0000313" key="10">
    <source>
        <dbReference type="Proteomes" id="UP000001683"/>
    </source>
</evidence>
<evidence type="ECO:0000313" key="9">
    <source>
        <dbReference type="EMBL" id="ACB86444.1"/>
    </source>
</evidence>
<dbReference type="InParanoid" id="B2A3L5"/>
<reference evidence="9 10" key="2">
    <citation type="journal article" date="2011" name="J. Bacteriol.">
        <title>Complete genome sequence of the anaerobic, halophilic alkalithermophile Natranaerobius thermophilus JW/NM-WN-LF.</title>
        <authorList>
            <person name="Zhao B."/>
            <person name="Mesbah N.M."/>
            <person name="Dalin E."/>
            <person name="Goodwin L."/>
            <person name="Nolan M."/>
            <person name="Pitluck S."/>
            <person name="Chertkov O."/>
            <person name="Brettin T.S."/>
            <person name="Han J."/>
            <person name="Larimer F.W."/>
            <person name="Land M.L."/>
            <person name="Hauser L."/>
            <person name="Kyrpides N."/>
            <person name="Wiegel J."/>
        </authorList>
    </citation>
    <scope>NUCLEOTIDE SEQUENCE [LARGE SCALE GENOMIC DNA]</scope>
    <source>
        <strain evidence="10">ATCC BAA-1301 / DSM 18059 / JW/NM-WN-LF</strain>
    </source>
</reference>
<feature type="domain" description="4Fe-4S ferredoxin-type" evidence="8">
    <location>
        <begin position="221"/>
        <end position="250"/>
    </location>
</feature>
<evidence type="ECO:0000259" key="8">
    <source>
        <dbReference type="PROSITE" id="PS51379"/>
    </source>
</evidence>
<keyword evidence="10" id="KW-1185">Reference proteome</keyword>
<dbReference type="HOGENOM" id="CLU_046240_0_0_9"/>
<dbReference type="Proteomes" id="UP000001683">
    <property type="component" value="Chromosome"/>
</dbReference>
<dbReference type="InterPro" id="IPR017896">
    <property type="entry name" value="4Fe4S_Fe-S-bd"/>
</dbReference>
<evidence type="ECO:0000256" key="1">
    <source>
        <dbReference type="ARBA" id="ARBA00001966"/>
    </source>
</evidence>
<evidence type="ECO:0000256" key="6">
    <source>
        <dbReference type="ARBA" id="ARBA00023004"/>
    </source>
</evidence>
<dbReference type="PANTHER" id="PTHR24960:SF79">
    <property type="entry name" value="PHOTOSYSTEM I IRON-SULFUR CENTER"/>
    <property type="match status" value="1"/>
</dbReference>
<dbReference type="GO" id="GO:0046872">
    <property type="term" value="F:metal ion binding"/>
    <property type="evidence" value="ECO:0007669"/>
    <property type="project" value="UniProtKB-KW"/>
</dbReference>
<keyword evidence="5" id="KW-0479">Metal-binding</keyword>
<dbReference type="PANTHER" id="PTHR24960">
    <property type="entry name" value="PHOTOSYSTEM I IRON-SULFUR CENTER-RELATED"/>
    <property type="match status" value="1"/>
</dbReference>
<dbReference type="eggNOG" id="COG2768">
    <property type="taxonomic scope" value="Bacteria"/>
</dbReference>
<keyword evidence="4" id="KW-0004">4Fe-4S</keyword>
<evidence type="ECO:0000256" key="4">
    <source>
        <dbReference type="ARBA" id="ARBA00022485"/>
    </source>
</evidence>
<dbReference type="EMBL" id="CP001034">
    <property type="protein sequence ID" value="ACB86444.1"/>
    <property type="molecule type" value="Genomic_DNA"/>
</dbReference>
<dbReference type="KEGG" id="nth:Nther_2897"/>
<dbReference type="Pfam" id="PF12838">
    <property type="entry name" value="Fer4_7"/>
    <property type="match status" value="1"/>
</dbReference>
<accession>B2A3L5</accession>
<feature type="domain" description="4Fe-4S ferredoxin-type" evidence="8">
    <location>
        <begin position="191"/>
        <end position="220"/>
    </location>
</feature>
<sequence length="384" mass="42470">MTNSKIWFADARATEFDYYYSLVAKLEEILDQVDVGNYFEKDDYVAIKTHFGSYGGHRVVRPIFIQKVVEAVKQAGGKPFVTDTVRIPGIEYLEVANSEGLNHLSLGAPMVLADGLFGKDLVNVESGPILGEIGIASAIHDAPSMIVISHCKGHIGSGFGGAIKNLGMGAISCKNECGHAERGRIHFAQNTGLKWEPENCTLCERCVDVCPHDAIYRTEEDQIEINYEICVKCGRCARVCKEEALIVPQSEERFQKGLSEAAYAAVQTFQEGRILYINFILEVQPECDCMPMADTPLIQDQGVLVSDDIVAIEQATLDIIKEAEPLPQSKAAENNVTPGKELFNQVTGKHPQWHVDYAEELGMGQKDYDLIKVNSKEKPEEDKK</sequence>
<gene>
    <name evidence="9" type="ordered locus">Nther_2897</name>
</gene>
<dbReference type="Gene3D" id="3.30.70.20">
    <property type="match status" value="1"/>
</dbReference>
<dbReference type="Pfam" id="PF04015">
    <property type="entry name" value="DUF362"/>
    <property type="match status" value="1"/>
</dbReference>
<dbReference type="InterPro" id="IPR007160">
    <property type="entry name" value="DUF362"/>
</dbReference>